<sequence>MQRSSLPSTSSKHKRTIPIIVLNPEVKEMLLGDTEDFFKSEKWYADRSIPFQRGYLLHRVPGSGKPSLIHAIVGELMLNIYTLSMSSLWISDGTLTALVSRVPVRGIVFLEDLDIAFTRSATRDLNSTGTPGGGKNKDRDVTDPPEARRGPERREHALALGPGQRAGRRHRLRGAHSFRDYEPLERLDPALSRGVGDEGHGDGRTCPCRPQRTLSPWRFGKPLDAARLAFPAKEFAGGCPTSSALQG</sequence>
<feature type="compositionally biased region" description="Basic residues" evidence="1">
    <location>
        <begin position="166"/>
        <end position="175"/>
    </location>
</feature>
<keyword evidence="4" id="KW-1185">Reference proteome</keyword>
<gene>
    <name evidence="3" type="ORF">FIBSPDRAFT_851813</name>
</gene>
<feature type="domain" description="ATPase AAA-type core" evidence="2">
    <location>
        <begin position="56"/>
        <end position="120"/>
    </location>
</feature>
<dbReference type="InterPro" id="IPR050747">
    <property type="entry name" value="Mitochondrial_chaperone_BCS1"/>
</dbReference>
<feature type="compositionally biased region" description="Basic and acidic residues" evidence="1">
    <location>
        <begin position="135"/>
        <end position="157"/>
    </location>
</feature>
<dbReference type="GO" id="GO:0016887">
    <property type="term" value="F:ATP hydrolysis activity"/>
    <property type="evidence" value="ECO:0007669"/>
    <property type="project" value="InterPro"/>
</dbReference>
<organism evidence="3 4">
    <name type="scientific">Athelia psychrophila</name>
    <dbReference type="NCBI Taxonomy" id="1759441"/>
    <lineage>
        <taxon>Eukaryota</taxon>
        <taxon>Fungi</taxon>
        <taxon>Dikarya</taxon>
        <taxon>Basidiomycota</taxon>
        <taxon>Agaricomycotina</taxon>
        <taxon>Agaricomycetes</taxon>
        <taxon>Agaricomycetidae</taxon>
        <taxon>Atheliales</taxon>
        <taxon>Atheliaceae</taxon>
        <taxon>Athelia</taxon>
    </lineage>
</organism>
<name>A0A166SF89_9AGAM</name>
<evidence type="ECO:0000313" key="3">
    <source>
        <dbReference type="EMBL" id="KZP29378.1"/>
    </source>
</evidence>
<evidence type="ECO:0000313" key="4">
    <source>
        <dbReference type="Proteomes" id="UP000076532"/>
    </source>
</evidence>
<dbReference type="AlphaFoldDB" id="A0A166SF89"/>
<feature type="region of interest" description="Disordered" evidence="1">
    <location>
        <begin position="123"/>
        <end position="175"/>
    </location>
</feature>
<reference evidence="3 4" key="1">
    <citation type="journal article" date="2016" name="Mol. Biol. Evol.">
        <title>Comparative Genomics of Early-Diverging Mushroom-Forming Fungi Provides Insights into the Origins of Lignocellulose Decay Capabilities.</title>
        <authorList>
            <person name="Nagy L.G."/>
            <person name="Riley R."/>
            <person name="Tritt A."/>
            <person name="Adam C."/>
            <person name="Daum C."/>
            <person name="Floudas D."/>
            <person name="Sun H."/>
            <person name="Yadav J.S."/>
            <person name="Pangilinan J."/>
            <person name="Larsson K.H."/>
            <person name="Matsuura K."/>
            <person name="Barry K."/>
            <person name="Labutti K."/>
            <person name="Kuo R."/>
            <person name="Ohm R.A."/>
            <person name="Bhattacharya S.S."/>
            <person name="Shirouzu T."/>
            <person name="Yoshinaga Y."/>
            <person name="Martin F.M."/>
            <person name="Grigoriev I.V."/>
            <person name="Hibbett D.S."/>
        </authorList>
    </citation>
    <scope>NUCLEOTIDE SEQUENCE [LARGE SCALE GENOMIC DNA]</scope>
    <source>
        <strain evidence="3 4">CBS 109695</strain>
    </source>
</reference>
<dbReference type="GO" id="GO:0005524">
    <property type="term" value="F:ATP binding"/>
    <property type="evidence" value="ECO:0007669"/>
    <property type="project" value="InterPro"/>
</dbReference>
<dbReference type="Gene3D" id="3.40.50.300">
    <property type="entry name" value="P-loop containing nucleotide triphosphate hydrolases"/>
    <property type="match status" value="1"/>
</dbReference>
<dbReference type="SUPFAM" id="SSF52540">
    <property type="entry name" value="P-loop containing nucleoside triphosphate hydrolases"/>
    <property type="match status" value="1"/>
</dbReference>
<dbReference type="OrthoDB" id="10251412at2759"/>
<accession>A0A166SF89</accession>
<evidence type="ECO:0000259" key="2">
    <source>
        <dbReference type="Pfam" id="PF00004"/>
    </source>
</evidence>
<dbReference type="InterPro" id="IPR003959">
    <property type="entry name" value="ATPase_AAA_core"/>
</dbReference>
<dbReference type="STRING" id="436010.A0A166SF89"/>
<protein>
    <recommendedName>
        <fullName evidence="2">ATPase AAA-type core domain-containing protein</fullName>
    </recommendedName>
</protein>
<evidence type="ECO:0000256" key="1">
    <source>
        <dbReference type="SAM" id="MobiDB-lite"/>
    </source>
</evidence>
<dbReference type="Proteomes" id="UP000076532">
    <property type="component" value="Unassembled WGS sequence"/>
</dbReference>
<dbReference type="InterPro" id="IPR027417">
    <property type="entry name" value="P-loop_NTPase"/>
</dbReference>
<dbReference type="Pfam" id="PF00004">
    <property type="entry name" value="AAA"/>
    <property type="match status" value="1"/>
</dbReference>
<dbReference type="PANTHER" id="PTHR23070">
    <property type="entry name" value="BCS1 AAA-TYPE ATPASE"/>
    <property type="match status" value="1"/>
</dbReference>
<proteinExistence type="predicted"/>
<dbReference type="EMBL" id="KV417499">
    <property type="protein sequence ID" value="KZP29378.1"/>
    <property type="molecule type" value="Genomic_DNA"/>
</dbReference>